<sequence length="99" mass="10497">MTDGSGEPERRGESEQTPVGPPDGRDDPSAESPDSIEVDADEEWRFGVDDVDENGIVNEGGRIDTSIEPETIAAENAVFVVLGVVIAVLILARTVTVFA</sequence>
<proteinExistence type="predicted"/>
<evidence type="ECO:0000256" key="1">
    <source>
        <dbReference type="SAM" id="MobiDB-lite"/>
    </source>
</evidence>
<feature type="region of interest" description="Disordered" evidence="1">
    <location>
        <begin position="1"/>
        <end position="42"/>
    </location>
</feature>
<dbReference type="Pfam" id="PF23994">
    <property type="entry name" value="DUF7312"/>
    <property type="match status" value="1"/>
</dbReference>
<dbReference type="Proteomes" id="UP001202674">
    <property type="component" value="Unassembled WGS sequence"/>
</dbReference>
<dbReference type="AlphaFoldDB" id="A0AAE3FSD5"/>
<keyword evidence="5" id="KW-1185">Reference proteome</keyword>
<reference evidence="4 5" key="1">
    <citation type="journal article" date="2022" name="Syst. Appl. Microbiol.">
        <title>Natronocalculus amylovorans gen. nov., sp. nov., and Natranaeroarchaeum aerophilus sp. nov., dominant culturable amylolytic natronoarchaea from hypersaline soda lakes in southwestern Siberia.</title>
        <authorList>
            <person name="Sorokin D.Y."/>
            <person name="Elcheninov A.G."/>
            <person name="Khizhniak T.V."/>
            <person name="Koenen M."/>
            <person name="Bale N.J."/>
            <person name="Damste J.S.S."/>
            <person name="Kublanov I.V."/>
        </authorList>
    </citation>
    <scope>NUCLEOTIDE SEQUENCE [LARGE SCALE GENOMIC DNA]</scope>
    <source>
        <strain evidence="4 5">AArc-St1-1</strain>
    </source>
</reference>
<accession>A0AAE3FSD5</accession>
<keyword evidence="2" id="KW-1133">Transmembrane helix</keyword>
<dbReference type="InterPro" id="IPR055736">
    <property type="entry name" value="DUF7312"/>
</dbReference>
<dbReference type="EMBL" id="JAKRVY010000008">
    <property type="protein sequence ID" value="MCL9814697.1"/>
    <property type="molecule type" value="Genomic_DNA"/>
</dbReference>
<gene>
    <name evidence="4" type="ORF">AArcSt11_13645</name>
</gene>
<feature type="transmembrane region" description="Helical" evidence="2">
    <location>
        <begin position="77"/>
        <end position="98"/>
    </location>
</feature>
<evidence type="ECO:0000313" key="4">
    <source>
        <dbReference type="EMBL" id="MCL9814697.1"/>
    </source>
</evidence>
<comment type="caution">
    <text evidence="4">The sequence shown here is derived from an EMBL/GenBank/DDBJ whole genome shotgun (WGS) entry which is preliminary data.</text>
</comment>
<protein>
    <recommendedName>
        <fullName evidence="3">DUF7312 domain-containing protein</fullName>
    </recommendedName>
</protein>
<dbReference type="RefSeq" id="WP_250597869.1">
    <property type="nucleotide sequence ID" value="NZ_JAKRVY010000008.1"/>
</dbReference>
<evidence type="ECO:0000256" key="2">
    <source>
        <dbReference type="SAM" id="Phobius"/>
    </source>
</evidence>
<name>A0AAE3FSD5_9EURY</name>
<keyword evidence="2" id="KW-0812">Transmembrane</keyword>
<evidence type="ECO:0000313" key="5">
    <source>
        <dbReference type="Proteomes" id="UP001202674"/>
    </source>
</evidence>
<keyword evidence="2" id="KW-0472">Membrane</keyword>
<evidence type="ECO:0000259" key="3">
    <source>
        <dbReference type="Pfam" id="PF23994"/>
    </source>
</evidence>
<organism evidence="4 5">
    <name type="scientific">Natranaeroarchaeum aerophilus</name>
    <dbReference type="NCBI Taxonomy" id="2917711"/>
    <lineage>
        <taxon>Archaea</taxon>
        <taxon>Methanobacteriati</taxon>
        <taxon>Methanobacteriota</taxon>
        <taxon>Stenosarchaea group</taxon>
        <taxon>Halobacteria</taxon>
        <taxon>Halobacteriales</taxon>
        <taxon>Natronoarchaeaceae</taxon>
        <taxon>Natranaeroarchaeum</taxon>
    </lineage>
</organism>
<feature type="domain" description="DUF7312" evidence="3">
    <location>
        <begin position="41"/>
        <end position="93"/>
    </location>
</feature>